<evidence type="ECO:0008006" key="4">
    <source>
        <dbReference type="Google" id="ProtNLM"/>
    </source>
</evidence>
<dbReference type="OrthoDB" id="1115707at2"/>
<accession>A0A1G6R636</accession>
<dbReference type="PANTHER" id="PTHR37804">
    <property type="entry name" value="CDAA REGULATORY PROTEIN CDAR"/>
    <property type="match status" value="1"/>
</dbReference>
<dbReference type="Gene3D" id="2.170.120.30">
    <property type="match status" value="1"/>
</dbReference>
<evidence type="ECO:0000313" key="2">
    <source>
        <dbReference type="EMBL" id="SDC99931.1"/>
    </source>
</evidence>
<keyword evidence="1" id="KW-0472">Membrane</keyword>
<proteinExistence type="predicted"/>
<dbReference type="AlphaFoldDB" id="A0A1G6R636"/>
<organism evidence="2 3">
    <name type="scientific">Williamwhitmania taraxaci</name>
    <dbReference type="NCBI Taxonomy" id="1640674"/>
    <lineage>
        <taxon>Bacteria</taxon>
        <taxon>Pseudomonadati</taxon>
        <taxon>Bacteroidota</taxon>
        <taxon>Bacteroidia</taxon>
        <taxon>Bacteroidales</taxon>
        <taxon>Williamwhitmaniaceae</taxon>
        <taxon>Williamwhitmania</taxon>
    </lineage>
</organism>
<reference evidence="2 3" key="1">
    <citation type="submission" date="2016-09" db="EMBL/GenBank/DDBJ databases">
        <authorList>
            <person name="Capua I."/>
            <person name="De Benedictis P."/>
            <person name="Joannis T."/>
            <person name="Lombin L.H."/>
            <person name="Cattoli G."/>
        </authorList>
    </citation>
    <scope>NUCLEOTIDE SEQUENCE [LARGE SCALE GENOMIC DNA]</scope>
    <source>
        <strain evidence="2 3">A7P-90m</strain>
    </source>
</reference>
<protein>
    <recommendedName>
        <fullName evidence="4">YbbR-like protein</fullName>
    </recommendedName>
</protein>
<evidence type="ECO:0000313" key="3">
    <source>
        <dbReference type="Proteomes" id="UP000199452"/>
    </source>
</evidence>
<keyword evidence="1" id="KW-1133">Transmembrane helix</keyword>
<dbReference type="EMBL" id="FMYP01000070">
    <property type="protein sequence ID" value="SDC99931.1"/>
    <property type="molecule type" value="Genomic_DNA"/>
</dbReference>
<evidence type="ECO:0000256" key="1">
    <source>
        <dbReference type="SAM" id="Phobius"/>
    </source>
</evidence>
<dbReference type="STRING" id="1640674.SAMN05216323_10708"/>
<name>A0A1G6R636_9BACT</name>
<feature type="transmembrane region" description="Helical" evidence="1">
    <location>
        <begin position="24"/>
        <end position="40"/>
    </location>
</feature>
<keyword evidence="3" id="KW-1185">Reference proteome</keyword>
<keyword evidence="1" id="KW-0812">Transmembrane</keyword>
<sequence length="332" mass="38308">MDTRFFKQFGEAFSKRKIKIDEKVVIFLFFLFFASILWYLNKLNREYTIDLNYQVRYFNLPSDKVFVNDEQVKVKIKVRAYGYTLLKFKMNSVLVPLNVDLSQVKLRKLTGSKNTYFFTTNRIQTILADQLNPDMQLEQLLPDTLFLELSKMVMKRVPVRSMLHLNFEKQYMLCGSQLLIPDTIMASGPAPLMDTLTAWPTQSETLDNLHKSTTGSLSLVDITGLSSNISRIDYRLEVEKFTEGSYDVPVETINLPSGYQLQPLPSSVHVTYMVAMSRYKEVTASNFKLVIDYSEIANRLGDRLKVNVSSQPDFVSKVTLDPVFVEYIIQKD</sequence>
<dbReference type="PANTHER" id="PTHR37804:SF1">
    <property type="entry name" value="CDAA REGULATORY PROTEIN CDAR"/>
    <property type="match status" value="1"/>
</dbReference>
<dbReference type="InterPro" id="IPR053154">
    <property type="entry name" value="c-di-AMP_regulator"/>
</dbReference>
<dbReference type="RefSeq" id="WP_125869893.1">
    <property type="nucleotide sequence ID" value="NZ_FMYP01000070.1"/>
</dbReference>
<dbReference type="Proteomes" id="UP000199452">
    <property type="component" value="Unassembled WGS sequence"/>
</dbReference>
<gene>
    <name evidence="2" type="ORF">SAMN05216323_10708</name>
</gene>